<proteinExistence type="predicted"/>
<comment type="caution">
    <text evidence="3">The sequence shown here is derived from an EMBL/GenBank/DDBJ whole genome shotgun (WGS) entry which is preliminary data.</text>
</comment>
<accession>A0ABS0B403</accession>
<dbReference type="Proteomes" id="UP001429984">
    <property type="component" value="Unassembled WGS sequence"/>
</dbReference>
<keyword evidence="2" id="KW-0732">Signal</keyword>
<feature type="region of interest" description="Disordered" evidence="1">
    <location>
        <begin position="527"/>
        <end position="557"/>
    </location>
</feature>
<evidence type="ECO:0000313" key="4">
    <source>
        <dbReference type="Proteomes" id="UP001429984"/>
    </source>
</evidence>
<reference evidence="3 4" key="1">
    <citation type="submission" date="2020-11" db="EMBL/GenBank/DDBJ databases">
        <title>Draft Genome Sequence and Secondary Metabolite Biosynthetic Potential of the Lysobacter niastensis Type strain DSM 18481.</title>
        <authorList>
            <person name="Turrini P."/>
            <person name="Artuso I."/>
            <person name="Tescari M."/>
            <person name="Lugli G.A."/>
            <person name="Frangipani E."/>
            <person name="Ventura M."/>
            <person name="Visca P."/>
        </authorList>
    </citation>
    <scope>NUCLEOTIDE SEQUENCE [LARGE SCALE GENOMIC DNA]</scope>
    <source>
        <strain evidence="3 4">DSM 18481</strain>
    </source>
</reference>
<gene>
    <name evidence="3" type="ORF">IU514_04285</name>
</gene>
<feature type="compositionally biased region" description="Pro residues" evidence="1">
    <location>
        <begin position="548"/>
        <end position="557"/>
    </location>
</feature>
<sequence>MIRSLIRHMAGLALLALIVPALPARAHEFDEPIDLYVDSGLANGIEQLAIGDVNGDGLDDIVTLHRATTGQTSMSGRIGIMLQRRGGGFEFPRFHACNCSPDQLKLFNFDSDPAQEILYKSVIDDYSLPAGGFEVLEILPDGQELTQRYVEGYLRDEAFSLVDVNQDGYDDLFFAYYDDDNTTPQLEYRYAIWYHVVHDTDSQRGRHGFTRYQGDRFVFSGIDDSRYVSTPPVRQQIDLDGDGYYDAIEGRCTTLCLFRQEPWRQLVTAPITDSTPGDAQYGDIDGDGLPDRLSSIQLMSHAEVLVELQTTPTQFAEAGSFAPLSLPGPPLIGDFDNNGLTDFAVLSEKITTFGGQGWLSVALQTAPGQFATDNKTVASNLDYGRLFAGDLNADGCRDLIAMRSAGPQGAGLLYFRGRGCEPASDLLVSASFAHGQAKASIDYLAGSAPSHERFVRVVVAPAILDDSALDLVVQAPPECAAQQARAPRRIFDCYLPALSPGDRYTYAFPVRAVPGKSAELQVTAFLQDDAGDSNTRNNRSQVRAQYTAPPPPAPRGE</sequence>
<dbReference type="PANTHER" id="PTHR46580">
    <property type="entry name" value="SENSOR KINASE-RELATED"/>
    <property type="match status" value="1"/>
</dbReference>
<dbReference type="SUPFAM" id="SSF69318">
    <property type="entry name" value="Integrin alpha N-terminal domain"/>
    <property type="match status" value="2"/>
</dbReference>
<evidence type="ECO:0000256" key="1">
    <source>
        <dbReference type="SAM" id="MobiDB-lite"/>
    </source>
</evidence>
<feature type="signal peptide" evidence="2">
    <location>
        <begin position="1"/>
        <end position="26"/>
    </location>
</feature>
<organism evidence="3 4">
    <name type="scientific">Lysobacter niastensis</name>
    <dbReference type="NCBI Taxonomy" id="380629"/>
    <lineage>
        <taxon>Bacteria</taxon>
        <taxon>Pseudomonadati</taxon>
        <taxon>Pseudomonadota</taxon>
        <taxon>Gammaproteobacteria</taxon>
        <taxon>Lysobacterales</taxon>
        <taxon>Lysobacteraceae</taxon>
        <taxon>Lysobacter</taxon>
    </lineage>
</organism>
<dbReference type="InterPro" id="IPR028994">
    <property type="entry name" value="Integrin_alpha_N"/>
</dbReference>
<name>A0ABS0B403_9GAMM</name>
<dbReference type="RefSeq" id="WP_194929837.1">
    <property type="nucleotide sequence ID" value="NZ_JADLZT010000002.1"/>
</dbReference>
<feature type="compositionally biased region" description="Polar residues" evidence="1">
    <location>
        <begin position="532"/>
        <end position="544"/>
    </location>
</feature>
<evidence type="ECO:0000256" key="2">
    <source>
        <dbReference type="SAM" id="SignalP"/>
    </source>
</evidence>
<feature type="chain" id="PRO_5045559564" evidence="2">
    <location>
        <begin position="27"/>
        <end position="557"/>
    </location>
</feature>
<keyword evidence="4" id="KW-1185">Reference proteome</keyword>
<dbReference type="PANTHER" id="PTHR46580:SF4">
    <property type="entry name" value="ATP_GTP-BINDING PROTEIN"/>
    <property type="match status" value="1"/>
</dbReference>
<dbReference type="Gene3D" id="2.130.10.130">
    <property type="entry name" value="Integrin alpha, N-terminal"/>
    <property type="match status" value="1"/>
</dbReference>
<dbReference type="EMBL" id="JADLZT010000002">
    <property type="protein sequence ID" value="MBF6023244.1"/>
    <property type="molecule type" value="Genomic_DNA"/>
</dbReference>
<evidence type="ECO:0000313" key="3">
    <source>
        <dbReference type="EMBL" id="MBF6023244.1"/>
    </source>
</evidence>
<protein>
    <submittedName>
        <fullName evidence="3">VCBS repeat-containing protein</fullName>
    </submittedName>
</protein>